<dbReference type="PANTHER" id="PTHR30329:SF21">
    <property type="entry name" value="LIPOPROTEIN YIAD-RELATED"/>
    <property type="match status" value="1"/>
</dbReference>
<evidence type="ECO:0000313" key="7">
    <source>
        <dbReference type="EMBL" id="WXA90870.1"/>
    </source>
</evidence>
<dbReference type="InterPro" id="IPR006665">
    <property type="entry name" value="OmpA-like"/>
</dbReference>
<sequence>MTAWKTVVTLALLSASFLGCADKPKAAKIPPTGLTSASTFKSHWEKSPGKNGLAEKDTAMEAGNAGGSLAKRNGAADDGSVLTSGLRVSDEIAKACSLPQNAYAPKFDFDSTAIPPDDRDALATIARCLIDGGLRGRHVTLVGRADRRGETEYNMSLGESRADAVLRYMHNLGVGRDRVKASSRGELDATGNDEESYALDRRVDIELVN</sequence>
<evidence type="ECO:0000256" key="2">
    <source>
        <dbReference type="ARBA" id="ARBA00023136"/>
    </source>
</evidence>
<dbReference type="PROSITE" id="PS51257">
    <property type="entry name" value="PROKAR_LIPOPROTEIN"/>
    <property type="match status" value="1"/>
</dbReference>
<feature type="chain" id="PRO_5047511213" evidence="5">
    <location>
        <begin position="22"/>
        <end position="209"/>
    </location>
</feature>
<dbReference type="InterPro" id="IPR050330">
    <property type="entry name" value="Bact_OuterMem_StrucFunc"/>
</dbReference>
<keyword evidence="5" id="KW-0732">Signal</keyword>
<organism evidence="7 8">
    <name type="scientific">Pendulispora brunnea</name>
    <dbReference type="NCBI Taxonomy" id="2905690"/>
    <lineage>
        <taxon>Bacteria</taxon>
        <taxon>Pseudomonadati</taxon>
        <taxon>Myxococcota</taxon>
        <taxon>Myxococcia</taxon>
        <taxon>Myxococcales</taxon>
        <taxon>Sorangiineae</taxon>
        <taxon>Pendulisporaceae</taxon>
        <taxon>Pendulispora</taxon>
    </lineage>
</organism>
<evidence type="ECO:0000256" key="1">
    <source>
        <dbReference type="ARBA" id="ARBA00004442"/>
    </source>
</evidence>
<comment type="subcellular location">
    <subcellularLocation>
        <location evidence="1">Cell outer membrane</location>
    </subcellularLocation>
</comment>
<protein>
    <submittedName>
        <fullName evidence="7">OmpA family protein</fullName>
    </submittedName>
</protein>
<accession>A0ABZ2JWL3</accession>
<feature type="domain" description="OmpA-like" evidence="6">
    <location>
        <begin position="94"/>
        <end position="209"/>
    </location>
</feature>
<gene>
    <name evidence="7" type="ORF">LZC95_31000</name>
</gene>
<dbReference type="RefSeq" id="WP_394841490.1">
    <property type="nucleotide sequence ID" value="NZ_CP089982.1"/>
</dbReference>
<dbReference type="InterPro" id="IPR006664">
    <property type="entry name" value="OMP_bac"/>
</dbReference>
<evidence type="ECO:0000256" key="3">
    <source>
        <dbReference type="ARBA" id="ARBA00023237"/>
    </source>
</evidence>
<evidence type="ECO:0000256" key="5">
    <source>
        <dbReference type="SAM" id="SignalP"/>
    </source>
</evidence>
<dbReference type="Proteomes" id="UP001379533">
    <property type="component" value="Chromosome"/>
</dbReference>
<dbReference type="SUPFAM" id="SSF103088">
    <property type="entry name" value="OmpA-like"/>
    <property type="match status" value="1"/>
</dbReference>
<proteinExistence type="predicted"/>
<keyword evidence="8" id="KW-1185">Reference proteome</keyword>
<name>A0ABZ2JWL3_9BACT</name>
<dbReference type="Gene3D" id="3.30.1330.60">
    <property type="entry name" value="OmpA-like domain"/>
    <property type="match status" value="1"/>
</dbReference>
<dbReference type="PROSITE" id="PS51123">
    <property type="entry name" value="OMPA_2"/>
    <property type="match status" value="1"/>
</dbReference>
<dbReference type="EMBL" id="CP089982">
    <property type="protein sequence ID" value="WXA90870.1"/>
    <property type="molecule type" value="Genomic_DNA"/>
</dbReference>
<dbReference type="PRINTS" id="PR01021">
    <property type="entry name" value="OMPADOMAIN"/>
</dbReference>
<dbReference type="Pfam" id="PF00691">
    <property type="entry name" value="OmpA"/>
    <property type="match status" value="1"/>
</dbReference>
<dbReference type="CDD" id="cd07185">
    <property type="entry name" value="OmpA_C-like"/>
    <property type="match status" value="1"/>
</dbReference>
<evidence type="ECO:0000256" key="4">
    <source>
        <dbReference type="PROSITE-ProRule" id="PRU00473"/>
    </source>
</evidence>
<keyword evidence="2 4" id="KW-0472">Membrane</keyword>
<evidence type="ECO:0000259" key="6">
    <source>
        <dbReference type="PROSITE" id="PS51123"/>
    </source>
</evidence>
<feature type="signal peptide" evidence="5">
    <location>
        <begin position="1"/>
        <end position="21"/>
    </location>
</feature>
<evidence type="ECO:0000313" key="8">
    <source>
        <dbReference type="Proteomes" id="UP001379533"/>
    </source>
</evidence>
<keyword evidence="3" id="KW-0998">Cell outer membrane</keyword>
<reference evidence="7 8" key="1">
    <citation type="submission" date="2021-12" db="EMBL/GenBank/DDBJ databases">
        <title>Discovery of the Pendulisporaceae a myxobacterial family with distinct sporulation behavior and unique specialized metabolism.</title>
        <authorList>
            <person name="Garcia R."/>
            <person name="Popoff A."/>
            <person name="Bader C.D."/>
            <person name="Loehr J."/>
            <person name="Walesch S."/>
            <person name="Walt C."/>
            <person name="Boldt J."/>
            <person name="Bunk B."/>
            <person name="Haeckl F.J.F.P.J."/>
            <person name="Gunesch A.P."/>
            <person name="Birkelbach J."/>
            <person name="Nuebel U."/>
            <person name="Pietschmann T."/>
            <person name="Bach T."/>
            <person name="Mueller R."/>
        </authorList>
    </citation>
    <scope>NUCLEOTIDE SEQUENCE [LARGE SCALE GENOMIC DNA]</scope>
    <source>
        <strain evidence="7 8">MSr12523</strain>
    </source>
</reference>
<dbReference type="InterPro" id="IPR036737">
    <property type="entry name" value="OmpA-like_sf"/>
</dbReference>
<dbReference type="PANTHER" id="PTHR30329">
    <property type="entry name" value="STATOR ELEMENT OF FLAGELLAR MOTOR COMPLEX"/>
    <property type="match status" value="1"/>
</dbReference>